<keyword evidence="4" id="KW-0997">Cell inner membrane</keyword>
<dbReference type="AlphaFoldDB" id="Q1N6H6"/>
<feature type="domain" description="Major facilitator superfamily (MFS) profile" evidence="9">
    <location>
        <begin position="203"/>
        <end position="381"/>
    </location>
</feature>
<gene>
    <name evidence="10" type="ORF">RED65_09499</name>
</gene>
<dbReference type="Gene3D" id="1.20.1250.20">
    <property type="entry name" value="MFS general substrate transporter like domains"/>
    <property type="match status" value="2"/>
</dbReference>
<evidence type="ECO:0000256" key="7">
    <source>
        <dbReference type="ARBA" id="ARBA00023136"/>
    </source>
</evidence>
<dbReference type="PROSITE" id="PS50850">
    <property type="entry name" value="MFS"/>
    <property type="match status" value="1"/>
</dbReference>
<dbReference type="GO" id="GO:0030395">
    <property type="term" value="F:lactose binding"/>
    <property type="evidence" value="ECO:0007669"/>
    <property type="project" value="TreeGrafter"/>
</dbReference>
<feature type="transmembrane region" description="Helical" evidence="8">
    <location>
        <begin position="44"/>
        <end position="63"/>
    </location>
</feature>
<dbReference type="Proteomes" id="UP000004263">
    <property type="component" value="Unassembled WGS sequence"/>
</dbReference>
<keyword evidence="6 8" id="KW-1133">Transmembrane helix</keyword>
<evidence type="ECO:0000256" key="8">
    <source>
        <dbReference type="SAM" id="Phobius"/>
    </source>
</evidence>
<comment type="caution">
    <text evidence="10">The sequence shown here is derived from an EMBL/GenBank/DDBJ whole genome shotgun (WGS) entry which is preliminary data.</text>
</comment>
<dbReference type="Pfam" id="PF12832">
    <property type="entry name" value="MFS_1_like"/>
    <property type="match status" value="1"/>
</dbReference>
<feature type="transmembrane region" description="Helical" evidence="8">
    <location>
        <begin position="360"/>
        <end position="379"/>
    </location>
</feature>
<evidence type="ECO:0000256" key="5">
    <source>
        <dbReference type="ARBA" id="ARBA00022692"/>
    </source>
</evidence>
<feature type="transmembrane region" description="Helical" evidence="8">
    <location>
        <begin position="75"/>
        <end position="93"/>
    </location>
</feature>
<dbReference type="PANTHER" id="PTHR23522">
    <property type="entry name" value="BLL5896 PROTEIN"/>
    <property type="match status" value="1"/>
</dbReference>
<keyword evidence="11" id="KW-1185">Reference proteome</keyword>
<protein>
    <submittedName>
        <fullName evidence="10">Major facilitator superfamily MFS_1</fullName>
    </submittedName>
</protein>
<reference evidence="10 11" key="1">
    <citation type="submission" date="2006-03" db="EMBL/GenBank/DDBJ databases">
        <authorList>
            <person name="Pinhassi J."/>
            <person name="Pedros-Alio C."/>
            <person name="Ferriera S."/>
            <person name="Johnson J."/>
            <person name="Kravitz S."/>
            <person name="Halpern A."/>
            <person name="Remington K."/>
            <person name="Beeson K."/>
            <person name="Tran B."/>
            <person name="Rogers Y.-H."/>
            <person name="Friedman R."/>
            <person name="Venter J.C."/>
        </authorList>
    </citation>
    <scope>NUCLEOTIDE SEQUENCE [LARGE SCALE GENOMIC DNA]</scope>
    <source>
        <strain evidence="10 11">RED65</strain>
    </source>
</reference>
<evidence type="ECO:0000256" key="6">
    <source>
        <dbReference type="ARBA" id="ARBA00022989"/>
    </source>
</evidence>
<name>Q1N6H6_9GAMM</name>
<feature type="transmembrane region" description="Helical" evidence="8">
    <location>
        <begin position="99"/>
        <end position="125"/>
    </location>
</feature>
<dbReference type="SUPFAM" id="SSF103473">
    <property type="entry name" value="MFS general substrate transporter"/>
    <property type="match status" value="1"/>
</dbReference>
<sequence length="381" mass="43036">MLTVPNVPYWRLSSFYFFYFALLGCISPYWGLFLDERGFTAQQIGELMALFGLVRIIAPNVWGWLGDMSGRRMPLLRLGTAVCFLIFMNIFWVDGFMAMATIMIGYGFFWAAVLPQFEVITLNYLQTQTDHYSKIRIWGSIGFAVFVLVLGWVFDHISVANLPVFMLILLAAIFVSSLTVQGRFQVGEHDETNGFLFLVKHPAVFAFLLAGFLMQMSHGAYYTFFSLFLEKQGYSKSMIGFLWALGVVAEVLIFLVAHRLFAHVNYKTVLIVSLLLAAIRWWFIGNFSDVLWLLLIMQLLHAATFGTMHAVSMYYVHRFFKGRHQGQGQALFSSVTYGAGGALGAWIAGHVWGWDQGVSMFELAALSALLGAAIAWFGIRR</sequence>
<dbReference type="PIRSF" id="PIRSF004925">
    <property type="entry name" value="HcaT"/>
    <property type="match status" value="1"/>
</dbReference>
<comment type="subcellular location">
    <subcellularLocation>
        <location evidence="1">Cell inner membrane</location>
        <topology evidence="1">Multi-pass membrane protein</topology>
    </subcellularLocation>
</comment>
<feature type="transmembrane region" description="Helical" evidence="8">
    <location>
        <begin position="290"/>
        <end position="316"/>
    </location>
</feature>
<evidence type="ECO:0000256" key="3">
    <source>
        <dbReference type="ARBA" id="ARBA00022475"/>
    </source>
</evidence>
<dbReference type="NCBIfam" id="NF037955">
    <property type="entry name" value="mfs"/>
    <property type="match status" value="1"/>
</dbReference>
<organism evidence="10 11">
    <name type="scientific">Bermanella marisrubri</name>
    <dbReference type="NCBI Taxonomy" id="207949"/>
    <lineage>
        <taxon>Bacteria</taxon>
        <taxon>Pseudomonadati</taxon>
        <taxon>Pseudomonadota</taxon>
        <taxon>Gammaproteobacteria</taxon>
        <taxon>Oceanospirillales</taxon>
        <taxon>Oceanospirillaceae</taxon>
        <taxon>Bermanella</taxon>
    </lineage>
</organism>
<evidence type="ECO:0000256" key="4">
    <source>
        <dbReference type="ARBA" id="ARBA00022519"/>
    </source>
</evidence>
<keyword evidence="5 8" id="KW-0812">Transmembrane</keyword>
<feature type="transmembrane region" description="Helical" evidence="8">
    <location>
        <begin position="328"/>
        <end position="348"/>
    </location>
</feature>
<dbReference type="EMBL" id="AAQH01000001">
    <property type="protein sequence ID" value="EAT13616.1"/>
    <property type="molecule type" value="Genomic_DNA"/>
</dbReference>
<feature type="transmembrane region" description="Helical" evidence="8">
    <location>
        <begin position="192"/>
        <end position="214"/>
    </location>
</feature>
<evidence type="ECO:0000313" key="10">
    <source>
        <dbReference type="EMBL" id="EAT13616.1"/>
    </source>
</evidence>
<dbReference type="GO" id="GO:0015528">
    <property type="term" value="F:lactose:proton symporter activity"/>
    <property type="evidence" value="ECO:0007669"/>
    <property type="project" value="TreeGrafter"/>
</dbReference>
<feature type="transmembrane region" description="Helical" evidence="8">
    <location>
        <begin position="137"/>
        <end position="154"/>
    </location>
</feature>
<keyword evidence="7 8" id="KW-0472">Membrane</keyword>
<proteinExistence type="predicted"/>
<dbReference type="PANTHER" id="PTHR23522:SF10">
    <property type="entry name" value="3-PHENYLPROPIONIC ACID TRANSPORTER-RELATED"/>
    <property type="match status" value="1"/>
</dbReference>
<dbReference type="HOGENOM" id="CLU_013133_6_0_6"/>
<keyword evidence="2" id="KW-0813">Transport</keyword>
<dbReference type="InterPro" id="IPR024989">
    <property type="entry name" value="MFS_assoc_dom"/>
</dbReference>
<dbReference type="GO" id="GO:0005886">
    <property type="term" value="C:plasma membrane"/>
    <property type="evidence" value="ECO:0007669"/>
    <property type="project" value="UniProtKB-SubCell"/>
</dbReference>
<evidence type="ECO:0000313" key="11">
    <source>
        <dbReference type="Proteomes" id="UP000004263"/>
    </source>
</evidence>
<feature type="transmembrane region" description="Helical" evidence="8">
    <location>
        <begin position="12"/>
        <end position="32"/>
    </location>
</feature>
<feature type="transmembrane region" description="Helical" evidence="8">
    <location>
        <begin position="234"/>
        <end position="257"/>
    </location>
</feature>
<dbReference type="InterPro" id="IPR020846">
    <property type="entry name" value="MFS_dom"/>
</dbReference>
<keyword evidence="3" id="KW-1003">Cell membrane</keyword>
<feature type="transmembrane region" description="Helical" evidence="8">
    <location>
        <begin position="160"/>
        <end position="180"/>
    </location>
</feature>
<evidence type="ECO:0000259" key="9">
    <source>
        <dbReference type="PROSITE" id="PS50850"/>
    </source>
</evidence>
<feature type="transmembrane region" description="Helical" evidence="8">
    <location>
        <begin position="264"/>
        <end position="284"/>
    </location>
</feature>
<accession>Q1N6H6</accession>
<dbReference type="STRING" id="207949.RED65_09499"/>
<evidence type="ECO:0000256" key="2">
    <source>
        <dbReference type="ARBA" id="ARBA00022448"/>
    </source>
</evidence>
<dbReference type="InterPro" id="IPR036259">
    <property type="entry name" value="MFS_trans_sf"/>
</dbReference>
<dbReference type="InterPro" id="IPR026032">
    <property type="entry name" value="HcaT-like"/>
</dbReference>
<evidence type="ECO:0000256" key="1">
    <source>
        <dbReference type="ARBA" id="ARBA00004429"/>
    </source>
</evidence>